<dbReference type="InterPro" id="IPR038765">
    <property type="entry name" value="Papain-like_cys_pep_sf"/>
</dbReference>
<keyword evidence="9" id="KW-1185">Reference proteome</keyword>
<feature type="domain" description="SH3b1" evidence="7">
    <location>
        <begin position="144"/>
        <end position="196"/>
    </location>
</feature>
<evidence type="ECO:0000256" key="3">
    <source>
        <dbReference type="ARBA" id="ARBA00022801"/>
    </source>
</evidence>
<evidence type="ECO:0000259" key="5">
    <source>
        <dbReference type="Pfam" id="PF00877"/>
    </source>
</evidence>
<dbReference type="PIRSF" id="PIRSF019015">
    <property type="entry name" value="P60_peptidase_YkfC"/>
    <property type="match status" value="1"/>
</dbReference>
<keyword evidence="2" id="KW-0645">Protease</keyword>
<sequence length="446" mass="49103">MSRKISMRCFCAFLFLTGFLVFFSVRAEALAGLSVPQSPMFHAASLPDVPLVPAERRKELLHEMRERFFSPWAQTEPRKAKETLEWVFDRYGKGGIFGENLQPRPFSWAEEQRKASRIGAAGELNRLAASVRPSSLRLMPTDEPVFLSPDLPGEGYPFDYLQNSLVHPGEPLFVSHLSEDGLWAWCDTSYASGWMKLHDLAFADRAAAERWMGFPLAAVVSENTVFRREGTALFRAKVGTLLPLVRKGIAGHLVAVPFRDRDGNLGVSQAAVSADDVEPVPLPLTPWRLASAAEEFTGELYGWGGFLGNRDCSAMTRDLLLPFGIWLPRNSAAQAGTGEVIPLDGLSPAEKKALIAGKGVPFLTLLGMPGHVMLYIGTYRGEPLVLHNMWGIRTERNGKEGRHVVGKNVISTLDLGSDLSDHLPGRLLADRLNRMALPASRGTMPD</sequence>
<evidence type="ECO:0000313" key="8">
    <source>
        <dbReference type="EMBL" id="TDY59502.1"/>
    </source>
</evidence>
<feature type="domain" description="NLPC/P60 N-terminal" evidence="6">
    <location>
        <begin position="35"/>
        <end position="114"/>
    </location>
</feature>
<dbReference type="Proteomes" id="UP000295066">
    <property type="component" value="Unassembled WGS sequence"/>
</dbReference>
<dbReference type="AlphaFoldDB" id="A0A4R8M5J7"/>
<keyword evidence="3 8" id="KW-0378">Hydrolase</keyword>
<name>A0A4R8M5J7_9BACT</name>
<keyword evidence="4" id="KW-0788">Thiol protease</keyword>
<comment type="similarity">
    <text evidence="1">Belongs to the peptidase C40 family.</text>
</comment>
<dbReference type="InterPro" id="IPR027017">
    <property type="entry name" value="P60_peptidase_YkfC"/>
</dbReference>
<dbReference type="Gene3D" id="3.90.1720.10">
    <property type="entry name" value="endopeptidase domain like (from Nostoc punctiforme)"/>
    <property type="match status" value="1"/>
</dbReference>
<dbReference type="Pfam" id="PF12913">
    <property type="entry name" value="SH3_6"/>
    <property type="match status" value="1"/>
</dbReference>
<dbReference type="EMBL" id="SORI01000012">
    <property type="protein sequence ID" value="TDY59502.1"/>
    <property type="molecule type" value="Genomic_DNA"/>
</dbReference>
<reference evidence="8 9" key="1">
    <citation type="submission" date="2019-03" db="EMBL/GenBank/DDBJ databases">
        <title>Genomic Encyclopedia of Type Strains, Phase IV (KMG-IV): sequencing the most valuable type-strain genomes for metagenomic binning, comparative biology and taxonomic classification.</title>
        <authorList>
            <person name="Goeker M."/>
        </authorList>
    </citation>
    <scope>NUCLEOTIDE SEQUENCE [LARGE SCALE GENOMIC DNA]</scope>
    <source>
        <strain evidence="8 9">DSM 25964</strain>
    </source>
</reference>
<dbReference type="InterPro" id="IPR039439">
    <property type="entry name" value="SH3b1_dom"/>
</dbReference>
<dbReference type="Pfam" id="PF00877">
    <property type="entry name" value="NLPC_P60"/>
    <property type="match status" value="1"/>
</dbReference>
<dbReference type="OrthoDB" id="9808890at2"/>
<organism evidence="8 9">
    <name type="scientific">Aminivibrio pyruvatiphilus</name>
    <dbReference type="NCBI Taxonomy" id="1005740"/>
    <lineage>
        <taxon>Bacteria</taxon>
        <taxon>Thermotogati</taxon>
        <taxon>Synergistota</taxon>
        <taxon>Synergistia</taxon>
        <taxon>Synergistales</taxon>
        <taxon>Aminobacteriaceae</taxon>
        <taxon>Aminivibrio</taxon>
    </lineage>
</organism>
<evidence type="ECO:0000256" key="2">
    <source>
        <dbReference type="ARBA" id="ARBA00022670"/>
    </source>
</evidence>
<gene>
    <name evidence="8" type="ORF">C8D99_1129</name>
</gene>
<dbReference type="Pfam" id="PF12912">
    <property type="entry name" value="N_NLPC_P60"/>
    <property type="match status" value="1"/>
</dbReference>
<protein>
    <submittedName>
        <fullName evidence="8">Cell wall-associated NlpC family hydrolase</fullName>
    </submittedName>
</protein>
<evidence type="ECO:0000313" key="9">
    <source>
        <dbReference type="Proteomes" id="UP000295066"/>
    </source>
</evidence>
<dbReference type="SUPFAM" id="SSF54001">
    <property type="entry name" value="Cysteine proteinases"/>
    <property type="match status" value="1"/>
</dbReference>
<accession>A0A4R8M5J7</accession>
<dbReference type="InterPro" id="IPR025606">
    <property type="entry name" value="NLPC/P60_N_dom"/>
</dbReference>
<dbReference type="RefSeq" id="WP_133957897.1">
    <property type="nucleotide sequence ID" value="NZ_SORI01000012.1"/>
</dbReference>
<evidence type="ECO:0000256" key="4">
    <source>
        <dbReference type="ARBA" id="ARBA00022807"/>
    </source>
</evidence>
<evidence type="ECO:0000259" key="6">
    <source>
        <dbReference type="Pfam" id="PF12912"/>
    </source>
</evidence>
<proteinExistence type="inferred from homology"/>
<dbReference type="GO" id="GO:0008234">
    <property type="term" value="F:cysteine-type peptidase activity"/>
    <property type="evidence" value="ECO:0007669"/>
    <property type="project" value="UniProtKB-KW"/>
</dbReference>
<dbReference type="InterPro" id="IPR000064">
    <property type="entry name" value="NLP_P60_dom"/>
</dbReference>
<comment type="caution">
    <text evidence="8">The sequence shown here is derived from an EMBL/GenBank/DDBJ whole genome shotgun (WGS) entry which is preliminary data.</text>
</comment>
<feature type="domain" description="NlpC/P60" evidence="5">
    <location>
        <begin position="298"/>
        <end position="378"/>
    </location>
</feature>
<dbReference type="GO" id="GO:0006508">
    <property type="term" value="P:proteolysis"/>
    <property type="evidence" value="ECO:0007669"/>
    <property type="project" value="UniProtKB-KW"/>
</dbReference>
<evidence type="ECO:0000256" key="1">
    <source>
        <dbReference type="ARBA" id="ARBA00007074"/>
    </source>
</evidence>
<evidence type="ECO:0000259" key="7">
    <source>
        <dbReference type="Pfam" id="PF12913"/>
    </source>
</evidence>